<dbReference type="EMBL" id="CP010822">
    <property type="protein sequence ID" value="ALJ91008.1"/>
    <property type="molecule type" value="Genomic_DNA"/>
</dbReference>
<keyword evidence="5 7" id="KW-0687">Ribonucleoprotein</keyword>
<dbReference type="PANTHER" id="PTHR33280">
    <property type="entry name" value="50S RIBOSOMAL PROTEIN L31, CHLOROPLASTIC"/>
    <property type="match status" value="1"/>
</dbReference>
<dbReference type="NCBIfam" id="NF001809">
    <property type="entry name" value="PRK00528.1"/>
    <property type="match status" value="1"/>
</dbReference>
<evidence type="ECO:0000256" key="2">
    <source>
        <dbReference type="ARBA" id="ARBA00022730"/>
    </source>
</evidence>
<evidence type="ECO:0000256" key="6">
    <source>
        <dbReference type="ARBA" id="ARBA00035687"/>
    </source>
</evidence>
<dbReference type="Proteomes" id="UP000058660">
    <property type="component" value="Chromosome"/>
</dbReference>
<evidence type="ECO:0000256" key="5">
    <source>
        <dbReference type="ARBA" id="ARBA00023274"/>
    </source>
</evidence>
<name>A0ABN4IHQ8_THEA5</name>
<dbReference type="SUPFAM" id="SSF143800">
    <property type="entry name" value="L28p-like"/>
    <property type="match status" value="1"/>
</dbReference>
<evidence type="ECO:0000256" key="3">
    <source>
        <dbReference type="ARBA" id="ARBA00022884"/>
    </source>
</evidence>
<feature type="binding site" evidence="7">
    <location>
        <position position="43"/>
    </location>
    <ligand>
        <name>Zn(2+)</name>
        <dbReference type="ChEBI" id="CHEBI:29105"/>
    </ligand>
</feature>
<evidence type="ECO:0000256" key="1">
    <source>
        <dbReference type="ARBA" id="ARBA00009296"/>
    </source>
</evidence>
<keyword evidence="7" id="KW-0862">Zinc</keyword>
<evidence type="ECO:0000256" key="4">
    <source>
        <dbReference type="ARBA" id="ARBA00022980"/>
    </source>
</evidence>
<gene>
    <name evidence="7" type="primary">rpmE</name>
    <name evidence="8" type="ORF">TO73_1164</name>
</gene>
<dbReference type="PRINTS" id="PR01249">
    <property type="entry name" value="RIBOSOMALL31"/>
</dbReference>
<dbReference type="PROSITE" id="PS01143">
    <property type="entry name" value="RIBOSOMAL_L31"/>
    <property type="match status" value="1"/>
</dbReference>
<keyword evidence="7" id="KW-0479">Metal-binding</keyword>
<dbReference type="PANTHER" id="PTHR33280:SF1">
    <property type="entry name" value="LARGE RIBOSOMAL SUBUNIT PROTEIN BL31C"/>
    <property type="match status" value="1"/>
</dbReference>
<comment type="function">
    <text evidence="7">Binds the 23S rRNA.</text>
</comment>
<evidence type="ECO:0000256" key="7">
    <source>
        <dbReference type="HAMAP-Rule" id="MF_00501"/>
    </source>
</evidence>
<keyword evidence="3 7" id="KW-0694">RNA-binding</keyword>
<dbReference type="InterPro" id="IPR042105">
    <property type="entry name" value="Ribosomal_bL31_sf"/>
</dbReference>
<protein>
    <recommendedName>
        <fullName evidence="6 7">Large ribosomal subunit protein bL31</fullName>
    </recommendedName>
</protein>
<sequence>MRQRGFPGRLKGGFRTAKTVREEANVKEGIHPKLVPARIICGCGNVIHTYSTKPEIHVEVCSKCHPFYTGQQRFVDTEGRVERFQRRYGDAYRKGR</sequence>
<comment type="similarity">
    <text evidence="1 7">Belongs to the bacterial ribosomal protein bL31 family. Type A subfamily.</text>
</comment>
<keyword evidence="4 7" id="KW-0689">Ribosomal protein</keyword>
<feature type="binding site" evidence="7">
    <location>
        <position position="61"/>
    </location>
    <ligand>
        <name>Zn(2+)</name>
        <dbReference type="ChEBI" id="CHEBI:29105"/>
    </ligand>
</feature>
<dbReference type="HAMAP" id="MF_00501">
    <property type="entry name" value="Ribosomal_bL31_1"/>
    <property type="match status" value="1"/>
</dbReference>
<keyword evidence="2 7" id="KW-0699">rRNA-binding</keyword>
<dbReference type="Gene3D" id="4.10.830.30">
    <property type="entry name" value="Ribosomal protein L31"/>
    <property type="match status" value="1"/>
</dbReference>
<dbReference type="NCBIfam" id="NF000612">
    <property type="entry name" value="PRK00019.1"/>
    <property type="match status" value="1"/>
</dbReference>
<dbReference type="InterPro" id="IPR002150">
    <property type="entry name" value="Ribosomal_bL31"/>
</dbReference>
<feature type="binding site" evidence="7">
    <location>
        <position position="64"/>
    </location>
    <ligand>
        <name>Zn(2+)</name>
        <dbReference type="ChEBI" id="CHEBI:29105"/>
    </ligand>
</feature>
<comment type="cofactor">
    <cofactor evidence="7">
        <name>Zn(2+)</name>
        <dbReference type="ChEBI" id="CHEBI:29105"/>
    </cofactor>
    <text evidence="7">Binds 1 zinc ion per subunit.</text>
</comment>
<evidence type="ECO:0000313" key="9">
    <source>
        <dbReference type="Proteomes" id="UP000058660"/>
    </source>
</evidence>
<keyword evidence="9" id="KW-1185">Reference proteome</keyword>
<dbReference type="InterPro" id="IPR027491">
    <property type="entry name" value="Ribosomal_bL31_A"/>
</dbReference>
<comment type="subunit">
    <text evidence="7">Part of the 50S ribosomal subunit.</text>
</comment>
<feature type="binding site" evidence="7">
    <location>
        <position position="41"/>
    </location>
    <ligand>
        <name>Zn(2+)</name>
        <dbReference type="ChEBI" id="CHEBI:29105"/>
    </ligand>
</feature>
<dbReference type="GO" id="GO:0005840">
    <property type="term" value="C:ribosome"/>
    <property type="evidence" value="ECO:0007669"/>
    <property type="project" value="UniProtKB-KW"/>
</dbReference>
<accession>A0ABN4IHQ8</accession>
<dbReference type="NCBIfam" id="TIGR00105">
    <property type="entry name" value="L31"/>
    <property type="match status" value="1"/>
</dbReference>
<dbReference type="Pfam" id="PF01197">
    <property type="entry name" value="Ribosomal_L31"/>
    <property type="match status" value="1"/>
</dbReference>
<reference evidence="9" key="1">
    <citation type="journal article" date="2015" name="PLoS ONE">
        <title>Complete Genome Sequence of Thermus aquaticus Y51MC23.</title>
        <authorList>
            <person name="Brumm P.J."/>
            <person name="Monsma S."/>
            <person name="Keough B."/>
            <person name="Jasinovica S."/>
            <person name="Ferguson E."/>
            <person name="Schoenfeld T."/>
            <person name="Lodes M."/>
            <person name="Mead D.A."/>
        </authorList>
    </citation>
    <scope>NUCLEOTIDE SEQUENCE [LARGE SCALE GENOMIC DNA]</scope>
    <source>
        <strain evidence="9">BAA-2747 / Y51MC23</strain>
    </source>
</reference>
<evidence type="ECO:0000313" key="8">
    <source>
        <dbReference type="EMBL" id="ALJ91008.1"/>
    </source>
</evidence>
<proteinExistence type="inferred from homology"/>
<dbReference type="InterPro" id="IPR034704">
    <property type="entry name" value="Ribosomal_bL28/bL31-like_sf"/>
</dbReference>
<organism evidence="8 9">
    <name type="scientific">Thermus aquaticus (strain ATCC BAA-2747 / Y51MC23)</name>
    <dbReference type="NCBI Taxonomy" id="498848"/>
    <lineage>
        <taxon>Bacteria</taxon>
        <taxon>Thermotogati</taxon>
        <taxon>Deinococcota</taxon>
        <taxon>Deinococci</taxon>
        <taxon>Thermales</taxon>
        <taxon>Thermaceae</taxon>
        <taxon>Thermus</taxon>
    </lineage>
</organism>